<dbReference type="Proteomes" id="UP001280629">
    <property type="component" value="Unassembled WGS sequence"/>
</dbReference>
<comment type="caution">
    <text evidence="2">The sequence shown here is derived from an EMBL/GenBank/DDBJ whole genome shotgun (WGS) entry which is preliminary data.</text>
</comment>
<gene>
    <name evidence="2" type="ORF">QT716_11160</name>
</gene>
<evidence type="ECO:0000313" key="2">
    <source>
        <dbReference type="EMBL" id="MDW0110594.1"/>
    </source>
</evidence>
<keyword evidence="1" id="KW-0812">Transmembrane</keyword>
<evidence type="ECO:0008006" key="4">
    <source>
        <dbReference type="Google" id="ProtNLM"/>
    </source>
</evidence>
<keyword evidence="1" id="KW-1133">Transmembrane helix</keyword>
<accession>A0ABU4G0V3</accession>
<organism evidence="2 3">
    <name type="scientific">Sporosarcina aquimarina</name>
    <dbReference type="NCBI Taxonomy" id="114975"/>
    <lineage>
        <taxon>Bacteria</taxon>
        <taxon>Bacillati</taxon>
        <taxon>Bacillota</taxon>
        <taxon>Bacilli</taxon>
        <taxon>Bacillales</taxon>
        <taxon>Caryophanaceae</taxon>
        <taxon>Sporosarcina</taxon>
    </lineage>
</organism>
<reference evidence="2 3" key="1">
    <citation type="submission" date="2023-06" db="EMBL/GenBank/DDBJ databases">
        <title>Sporosarcina sp. nov., isolated from Korean traditional fermented seafood 'Jeotgal'.</title>
        <authorList>
            <person name="Yang A.-I."/>
            <person name="Shin N.-R."/>
        </authorList>
    </citation>
    <scope>NUCLEOTIDE SEQUENCE [LARGE SCALE GENOMIC DNA]</scope>
    <source>
        <strain evidence="2 3">KCTC3840</strain>
    </source>
</reference>
<feature type="transmembrane region" description="Helical" evidence="1">
    <location>
        <begin position="44"/>
        <end position="69"/>
    </location>
</feature>
<keyword evidence="3" id="KW-1185">Reference proteome</keyword>
<name>A0ABU4G0V3_9BACL</name>
<dbReference type="EMBL" id="JAUBDH010000006">
    <property type="protein sequence ID" value="MDW0110594.1"/>
    <property type="molecule type" value="Genomic_DNA"/>
</dbReference>
<keyword evidence="1" id="KW-0472">Membrane</keyword>
<proteinExistence type="predicted"/>
<feature type="transmembrane region" description="Helical" evidence="1">
    <location>
        <begin position="12"/>
        <end position="32"/>
    </location>
</feature>
<dbReference type="RefSeq" id="WP_317936153.1">
    <property type="nucleotide sequence ID" value="NZ_JAUBDH010000006.1"/>
</dbReference>
<protein>
    <recommendedName>
        <fullName evidence="4">DUF2768 domain-containing protein</fullName>
    </recommendedName>
</protein>
<evidence type="ECO:0000256" key="1">
    <source>
        <dbReference type="SAM" id="Phobius"/>
    </source>
</evidence>
<evidence type="ECO:0000313" key="3">
    <source>
        <dbReference type="Proteomes" id="UP001280629"/>
    </source>
</evidence>
<sequence length="71" mass="8164">MDLWFIIKERYMLLSVLLIITFVSLFLLLAIWKNRSEVPRSLTVIITVICMGIIILSLLALVFAISFGYNT</sequence>